<name>A0A6J4LUS3_9BACT</name>
<feature type="compositionally biased region" description="Basic and acidic residues" evidence="1">
    <location>
        <begin position="33"/>
        <end position="53"/>
    </location>
</feature>
<feature type="non-terminal residue" evidence="2">
    <location>
        <position position="1"/>
    </location>
</feature>
<evidence type="ECO:0000313" key="2">
    <source>
        <dbReference type="EMBL" id="CAA9340518.1"/>
    </source>
</evidence>
<dbReference type="AlphaFoldDB" id="A0A6J4LUS3"/>
<protein>
    <submittedName>
        <fullName evidence="2">Uncharacterized protein</fullName>
    </submittedName>
</protein>
<evidence type="ECO:0000256" key="1">
    <source>
        <dbReference type="SAM" id="MobiDB-lite"/>
    </source>
</evidence>
<accession>A0A6J4LUS3</accession>
<feature type="compositionally biased region" description="Basic residues" evidence="1">
    <location>
        <begin position="1"/>
        <end position="11"/>
    </location>
</feature>
<sequence length="189" mass="19472">AEPTRLARRPGRLPCPARGPGRVPGRRNAGPGRGRERHGDGQRARLRDGDGRQPQRNRHGPAGGAARLQRGGARLRRTDGGRAHAGRNGHGRDGSAAGALAAGKRNQPQSRRVHAQHGGVDGNAPRGGVRPRVHAPAGTAARVAGGSARQEPDPRGAGRAAARGASAHASHGRRAPPRGTAHPRVARAV</sequence>
<gene>
    <name evidence="2" type="ORF">AVDCRST_MAG89-2591</name>
</gene>
<feature type="non-terminal residue" evidence="2">
    <location>
        <position position="189"/>
    </location>
</feature>
<proteinExistence type="predicted"/>
<organism evidence="2">
    <name type="scientific">uncultured Gemmatimonadota bacterium</name>
    <dbReference type="NCBI Taxonomy" id="203437"/>
    <lineage>
        <taxon>Bacteria</taxon>
        <taxon>Pseudomonadati</taxon>
        <taxon>Gemmatimonadota</taxon>
        <taxon>environmental samples</taxon>
    </lineage>
</organism>
<dbReference type="EMBL" id="CADCTV010000544">
    <property type="protein sequence ID" value="CAA9340518.1"/>
    <property type="molecule type" value="Genomic_DNA"/>
</dbReference>
<feature type="region of interest" description="Disordered" evidence="1">
    <location>
        <begin position="1"/>
        <end position="189"/>
    </location>
</feature>
<feature type="compositionally biased region" description="Low complexity" evidence="1">
    <location>
        <begin position="157"/>
        <end position="169"/>
    </location>
</feature>
<feature type="compositionally biased region" description="Low complexity" evidence="1">
    <location>
        <begin position="16"/>
        <end position="30"/>
    </location>
</feature>
<reference evidence="2" key="1">
    <citation type="submission" date="2020-02" db="EMBL/GenBank/DDBJ databases">
        <authorList>
            <person name="Meier V. D."/>
        </authorList>
    </citation>
    <scope>NUCLEOTIDE SEQUENCE</scope>
    <source>
        <strain evidence="2">AVDCRST_MAG89</strain>
    </source>
</reference>